<evidence type="ECO:0000256" key="5">
    <source>
        <dbReference type="ARBA" id="ARBA00022499"/>
    </source>
</evidence>
<comment type="catalytic activity">
    <reaction evidence="24">
        <text>L-seryl-[protein] + ATP = O-phospho-L-seryl-[protein] + ADP + H(+)</text>
        <dbReference type="Rhea" id="RHEA:17989"/>
        <dbReference type="Rhea" id="RHEA-COMP:9863"/>
        <dbReference type="Rhea" id="RHEA-COMP:11604"/>
        <dbReference type="ChEBI" id="CHEBI:15378"/>
        <dbReference type="ChEBI" id="CHEBI:29999"/>
        <dbReference type="ChEBI" id="CHEBI:30616"/>
        <dbReference type="ChEBI" id="CHEBI:83421"/>
        <dbReference type="ChEBI" id="CHEBI:456216"/>
        <dbReference type="EC" id="2.7.11.1"/>
    </reaction>
    <physiologicalReaction direction="left-to-right" evidence="24">
        <dbReference type="Rhea" id="RHEA:17990"/>
    </physiologicalReaction>
</comment>
<evidence type="ECO:0000256" key="18">
    <source>
        <dbReference type="ARBA" id="ARBA00023242"/>
    </source>
</evidence>
<proteinExistence type="inferred from homology"/>
<feature type="compositionally biased region" description="Basic residues" evidence="25">
    <location>
        <begin position="107"/>
        <end position="118"/>
    </location>
</feature>
<evidence type="ECO:0000256" key="12">
    <source>
        <dbReference type="ARBA" id="ARBA00022777"/>
    </source>
</evidence>
<evidence type="ECO:0000256" key="11">
    <source>
        <dbReference type="ARBA" id="ARBA00022741"/>
    </source>
</evidence>
<evidence type="ECO:0000256" key="19">
    <source>
        <dbReference type="ARBA" id="ARBA00023596"/>
    </source>
</evidence>
<dbReference type="FunFam" id="1.10.510.10:FF:000078">
    <property type="entry name" value="Serine/threonine-protein kinase PRP4 homolog"/>
    <property type="match status" value="1"/>
</dbReference>
<feature type="compositionally biased region" description="Basic and acidic residues" evidence="25">
    <location>
        <begin position="29"/>
        <end position="52"/>
    </location>
</feature>
<evidence type="ECO:0000256" key="16">
    <source>
        <dbReference type="ARBA" id="ARBA00022990"/>
    </source>
</evidence>
<dbReference type="SUPFAM" id="SSF56112">
    <property type="entry name" value="Protein kinase-like (PK-like)"/>
    <property type="match status" value="1"/>
</dbReference>
<organism evidence="27 28">
    <name type="scientific">Opisthorchis felineus</name>
    <dbReference type="NCBI Taxonomy" id="147828"/>
    <lineage>
        <taxon>Eukaryota</taxon>
        <taxon>Metazoa</taxon>
        <taxon>Spiralia</taxon>
        <taxon>Lophotrochozoa</taxon>
        <taxon>Platyhelminthes</taxon>
        <taxon>Trematoda</taxon>
        <taxon>Digenea</taxon>
        <taxon>Opisthorchiida</taxon>
        <taxon>Opisthorchiata</taxon>
        <taxon>Opisthorchiidae</taxon>
        <taxon>Opisthorchis</taxon>
    </lineage>
</organism>
<dbReference type="Proteomes" id="UP000308267">
    <property type="component" value="Unassembled WGS sequence"/>
</dbReference>
<dbReference type="InterPro" id="IPR011009">
    <property type="entry name" value="Kinase-like_dom_sf"/>
</dbReference>
<evidence type="ECO:0000256" key="20">
    <source>
        <dbReference type="ARBA" id="ARBA00023637"/>
    </source>
</evidence>
<dbReference type="CDD" id="cd14135">
    <property type="entry name" value="STKc_PRP4"/>
    <property type="match status" value="1"/>
</dbReference>
<evidence type="ECO:0000256" key="1">
    <source>
        <dbReference type="ARBA" id="ARBA00004123"/>
    </source>
</evidence>
<evidence type="ECO:0000256" key="24">
    <source>
        <dbReference type="ARBA" id="ARBA00048977"/>
    </source>
</evidence>
<keyword evidence="11" id="KW-0547">Nucleotide-binding</keyword>
<dbReference type="InterPro" id="IPR008271">
    <property type="entry name" value="Ser/Thr_kinase_AS"/>
</dbReference>
<evidence type="ECO:0000313" key="28">
    <source>
        <dbReference type="Proteomes" id="UP000308267"/>
    </source>
</evidence>
<dbReference type="FunFam" id="3.30.200.20:FF:000123">
    <property type="entry name" value="serine/threonine-protein kinase PRP4 homolog"/>
    <property type="match status" value="1"/>
</dbReference>
<keyword evidence="13" id="KW-0995">Kinetochore</keyword>
<dbReference type="STRING" id="147828.A0A4S2KH96"/>
<protein>
    <recommendedName>
        <fullName evidence="20">Serine/threonine-protein kinase PRP4 homolog</fullName>
        <ecNumber evidence="3">2.7.11.1</ecNumber>
    </recommendedName>
    <alternativeName>
        <fullName evidence="21">PRP4 pre-mRNA-processing factor 4 homolog</fullName>
    </alternativeName>
</protein>
<evidence type="ECO:0000256" key="10">
    <source>
        <dbReference type="ARBA" id="ARBA00022728"/>
    </source>
</evidence>
<dbReference type="GO" id="GO:0000776">
    <property type="term" value="C:kinetochore"/>
    <property type="evidence" value="ECO:0007669"/>
    <property type="project" value="UniProtKB-KW"/>
</dbReference>
<dbReference type="Gene3D" id="1.10.510.10">
    <property type="entry name" value="Transferase(Phosphotransferase) domain 1"/>
    <property type="match status" value="1"/>
</dbReference>
<dbReference type="OrthoDB" id="3967at2759"/>
<dbReference type="SMART" id="SM00220">
    <property type="entry name" value="S_TKc"/>
    <property type="match status" value="1"/>
</dbReference>
<evidence type="ECO:0000256" key="22">
    <source>
        <dbReference type="ARBA" id="ARBA00046964"/>
    </source>
</evidence>
<comment type="caution">
    <text evidence="27">The sequence shown here is derived from an EMBL/GenBank/DDBJ whole genome shotgun (WGS) entry which is preliminary data.</text>
</comment>
<evidence type="ECO:0000256" key="17">
    <source>
        <dbReference type="ARBA" id="ARBA00023187"/>
    </source>
</evidence>
<feature type="compositionally biased region" description="Polar residues" evidence="25">
    <location>
        <begin position="163"/>
        <end position="178"/>
    </location>
</feature>
<feature type="compositionally biased region" description="Basic residues" evidence="25">
    <location>
        <begin position="53"/>
        <end position="68"/>
    </location>
</feature>
<feature type="region of interest" description="Disordered" evidence="25">
    <location>
        <begin position="11"/>
        <end position="186"/>
    </location>
</feature>
<keyword evidence="8" id="KW-0507">mRNA processing</keyword>
<dbReference type="GO" id="GO:0005681">
    <property type="term" value="C:spliceosomal complex"/>
    <property type="evidence" value="ECO:0007669"/>
    <property type="project" value="UniProtKB-KW"/>
</dbReference>
<keyword evidence="14" id="KW-0067">ATP-binding</keyword>
<evidence type="ECO:0000256" key="21">
    <source>
        <dbReference type="ARBA" id="ARBA00031858"/>
    </source>
</evidence>
<dbReference type="AlphaFoldDB" id="A0A4S2KH96"/>
<evidence type="ECO:0000256" key="4">
    <source>
        <dbReference type="ARBA" id="ARBA00022454"/>
    </source>
</evidence>
<comment type="subcellular location">
    <subcellularLocation>
        <location evidence="2">Chromosome</location>
        <location evidence="2">Centromere</location>
        <location evidence="2">Kinetochore</location>
    </subcellularLocation>
    <subcellularLocation>
        <location evidence="1">Nucleus</location>
    </subcellularLocation>
</comment>
<keyword evidence="10" id="KW-0747">Spliceosome</keyword>
<evidence type="ECO:0000256" key="7">
    <source>
        <dbReference type="ARBA" id="ARBA00022553"/>
    </source>
</evidence>
<accession>A0A4S2KH96</accession>
<feature type="compositionally biased region" description="Basic residues" evidence="25">
    <location>
        <begin position="16"/>
        <end position="28"/>
    </location>
</feature>
<keyword evidence="17" id="KW-0508">mRNA splicing</keyword>
<dbReference type="PROSITE" id="PS00108">
    <property type="entry name" value="PROTEIN_KINASE_ST"/>
    <property type="match status" value="1"/>
</dbReference>
<keyword evidence="7" id="KW-0597">Phosphoprotein</keyword>
<name>A0A4S2KH96_OPIFE</name>
<evidence type="ECO:0000256" key="2">
    <source>
        <dbReference type="ARBA" id="ARBA00004629"/>
    </source>
</evidence>
<comment type="similarity">
    <text evidence="19">Belongs to the protein kinase superfamily. CMGC Ser/Thr protein kinase family.</text>
</comment>
<keyword evidence="9" id="KW-0808">Transferase</keyword>
<dbReference type="InterPro" id="IPR044092">
    <property type="entry name" value="STKc_PRP4"/>
</dbReference>
<evidence type="ECO:0000313" key="27">
    <source>
        <dbReference type="EMBL" id="TGZ47229.1"/>
    </source>
</evidence>
<evidence type="ECO:0000256" key="3">
    <source>
        <dbReference type="ARBA" id="ARBA00012513"/>
    </source>
</evidence>
<evidence type="ECO:0000256" key="8">
    <source>
        <dbReference type="ARBA" id="ARBA00022664"/>
    </source>
</evidence>
<keyword evidence="12" id="KW-0418">Kinase</keyword>
<sequence>MSDLRDLVVAMNTGHASKHKKHRRHYHGSPREEERYVDYSESRKSSFTEHSSRSHRHYESKHKHRRHRDYGESRLHSDLSAYSQCREFRKDRSAERDEPRISDRRNRPEKKKHHRSRERSRDFERSGSDSEELSVKMDENEDEESIIEKRRLERQRLLEQLSRTEQSASPSSPARQTTPPMPSAIPHTESLTEIVVDNDAELFDFEQAMKDKLLHSAAATVEGDNTDSPSGRLSGVEAPAARALLNERKRICLNSDLAQPPPAPKATKFDMFADEVEVGVHDAPGTMAPGAMASENHSLVDNWDDAEGYYRVRIGEVLDKRYAVYGYTGFGVFSNVVRARDSARGNLEVAIKIIRNNEVMHKSGLKELEVLKKLNDADPHDRYHCLRLYRHFFHKNHLCMVFELMSMNLREVLKKYGRNIGLHIAAVRSYTQQILLALKLMRKCGILHADIKPDNILVNENKILLKLSDFGSASTIQDNEITPYLVSRFYRAPEIILGVPYDYNVDLWSAAVTLFELHTGHILFPGKTNNEMLRLMMEVRGRVPNRVIRRGMFRAQHFDEQCNFLYHEIDKVTQREKVTVIRNLQPTRDLMTELSADTKMSEPILRKVTQFKDLLEKMLVLDPARRLPLNEALQHPFITERMSVESAASVQPS</sequence>
<evidence type="ECO:0000256" key="9">
    <source>
        <dbReference type="ARBA" id="ARBA00022679"/>
    </source>
</evidence>
<feature type="compositionally biased region" description="Basic and acidic residues" evidence="25">
    <location>
        <begin position="86"/>
        <end position="106"/>
    </location>
</feature>
<dbReference type="PROSITE" id="PS50011">
    <property type="entry name" value="PROTEIN_KINASE_DOM"/>
    <property type="match status" value="1"/>
</dbReference>
<evidence type="ECO:0000256" key="6">
    <source>
        <dbReference type="ARBA" id="ARBA00022527"/>
    </source>
</evidence>
<dbReference type="InterPro" id="IPR000719">
    <property type="entry name" value="Prot_kinase_dom"/>
</dbReference>
<evidence type="ECO:0000256" key="23">
    <source>
        <dbReference type="ARBA" id="ARBA00048659"/>
    </source>
</evidence>
<dbReference type="GO" id="GO:0005524">
    <property type="term" value="F:ATP binding"/>
    <property type="evidence" value="ECO:0007669"/>
    <property type="project" value="UniProtKB-KW"/>
</dbReference>
<comment type="catalytic activity">
    <reaction evidence="23">
        <text>L-threonyl-[protein] + ATP = O-phospho-L-threonyl-[protein] + ADP + H(+)</text>
        <dbReference type="Rhea" id="RHEA:46608"/>
        <dbReference type="Rhea" id="RHEA-COMP:11060"/>
        <dbReference type="Rhea" id="RHEA-COMP:11605"/>
        <dbReference type="ChEBI" id="CHEBI:15378"/>
        <dbReference type="ChEBI" id="CHEBI:30013"/>
        <dbReference type="ChEBI" id="CHEBI:30616"/>
        <dbReference type="ChEBI" id="CHEBI:61977"/>
        <dbReference type="ChEBI" id="CHEBI:456216"/>
        <dbReference type="EC" id="2.7.11.1"/>
    </reaction>
    <physiologicalReaction direction="left-to-right" evidence="23">
        <dbReference type="Rhea" id="RHEA:46609"/>
    </physiologicalReaction>
</comment>
<dbReference type="PANTHER" id="PTHR24058:SF103">
    <property type="entry name" value="SERINE_THREONINE-PROTEIN KINASE PRP4 HOMOLOG"/>
    <property type="match status" value="1"/>
</dbReference>
<keyword evidence="5" id="KW-1017">Isopeptide bond</keyword>
<dbReference type="GO" id="GO:0004674">
    <property type="term" value="F:protein serine/threonine kinase activity"/>
    <property type="evidence" value="ECO:0007669"/>
    <property type="project" value="UniProtKB-KW"/>
</dbReference>
<dbReference type="Gene3D" id="3.30.200.20">
    <property type="entry name" value="Phosphorylase Kinase, domain 1"/>
    <property type="match status" value="1"/>
</dbReference>
<feature type="compositionally biased region" description="Basic and acidic residues" evidence="25">
    <location>
        <begin position="146"/>
        <end position="157"/>
    </location>
</feature>
<evidence type="ECO:0000256" key="25">
    <source>
        <dbReference type="SAM" id="MobiDB-lite"/>
    </source>
</evidence>
<dbReference type="Pfam" id="PF00069">
    <property type="entry name" value="Pkinase"/>
    <property type="match status" value="1"/>
</dbReference>
<keyword evidence="6" id="KW-0723">Serine/threonine-protein kinase</keyword>
<gene>
    <name evidence="27" type="ORF">CRM22_011046</name>
</gene>
<dbReference type="InterPro" id="IPR050494">
    <property type="entry name" value="Ser_Thr_dual-spec_kinase"/>
</dbReference>
<evidence type="ECO:0000256" key="15">
    <source>
        <dbReference type="ARBA" id="ARBA00022843"/>
    </source>
</evidence>
<keyword evidence="15" id="KW-0832">Ubl conjugation</keyword>
<evidence type="ECO:0000259" key="26">
    <source>
        <dbReference type="PROSITE" id="PS50011"/>
    </source>
</evidence>
<evidence type="ECO:0000256" key="13">
    <source>
        <dbReference type="ARBA" id="ARBA00022838"/>
    </source>
</evidence>
<feature type="domain" description="Protein kinase" evidence="26">
    <location>
        <begin position="322"/>
        <end position="638"/>
    </location>
</feature>
<comment type="subunit">
    <text evidence="22">Interacts with CLK1 C-terminus. Associates with the U5 snRNP and NCOR1 deacetylase complexes. Identified in the spliceosome C complex.</text>
</comment>
<keyword evidence="18" id="KW-0539">Nucleus</keyword>
<dbReference type="GO" id="GO:0045292">
    <property type="term" value="P:mRNA cis splicing, via spliceosome"/>
    <property type="evidence" value="ECO:0007669"/>
    <property type="project" value="InterPro"/>
</dbReference>
<keyword evidence="4" id="KW-0158">Chromosome</keyword>
<feature type="compositionally biased region" description="Basic and acidic residues" evidence="25">
    <location>
        <begin position="119"/>
        <end position="138"/>
    </location>
</feature>
<keyword evidence="16" id="KW-0007">Acetylation</keyword>
<keyword evidence="28" id="KW-1185">Reference proteome</keyword>
<reference evidence="27 28" key="1">
    <citation type="journal article" date="2019" name="BMC Genomics">
        <title>New insights from Opisthorchis felineus genome: update on genomics of the epidemiologically important liver flukes.</title>
        <authorList>
            <person name="Ershov N.I."/>
            <person name="Mordvinov V.A."/>
            <person name="Prokhortchouk E.B."/>
            <person name="Pakharukova M.Y."/>
            <person name="Gunbin K.V."/>
            <person name="Ustyantsev K."/>
            <person name="Genaev M.A."/>
            <person name="Blinov A.G."/>
            <person name="Mazur A."/>
            <person name="Boulygina E."/>
            <person name="Tsygankova S."/>
            <person name="Khrameeva E."/>
            <person name="Chekanov N."/>
            <person name="Fan G."/>
            <person name="Xiao A."/>
            <person name="Zhang H."/>
            <person name="Xu X."/>
            <person name="Yang H."/>
            <person name="Solovyev V."/>
            <person name="Lee S.M."/>
            <person name="Liu X."/>
            <person name="Afonnikov D.A."/>
            <person name="Skryabin K.G."/>
        </authorList>
    </citation>
    <scope>NUCLEOTIDE SEQUENCE [LARGE SCALE GENOMIC DNA]</scope>
    <source>
        <strain evidence="27">AK-0245</strain>
        <tissue evidence="27">Whole organism</tissue>
    </source>
</reference>
<dbReference type="EMBL" id="SJOL01011936">
    <property type="protein sequence ID" value="TGZ47229.1"/>
    <property type="molecule type" value="Genomic_DNA"/>
</dbReference>
<dbReference type="PANTHER" id="PTHR24058">
    <property type="entry name" value="DUAL SPECIFICITY PROTEIN KINASE"/>
    <property type="match status" value="1"/>
</dbReference>
<dbReference type="EC" id="2.7.11.1" evidence="3"/>
<evidence type="ECO:0000256" key="14">
    <source>
        <dbReference type="ARBA" id="ARBA00022840"/>
    </source>
</evidence>